<dbReference type="Proteomes" id="UP000282613">
    <property type="component" value="Unassembled WGS sequence"/>
</dbReference>
<dbReference type="SUPFAM" id="SSF56300">
    <property type="entry name" value="Metallo-dependent phosphatases"/>
    <property type="match status" value="1"/>
</dbReference>
<dbReference type="InterPro" id="IPR004843">
    <property type="entry name" value="Calcineurin-like_PHP"/>
</dbReference>
<dbReference type="EMBL" id="UYRS01018302">
    <property type="protein sequence ID" value="VDK31962.1"/>
    <property type="molecule type" value="Genomic_DNA"/>
</dbReference>
<evidence type="ECO:0000313" key="5">
    <source>
        <dbReference type="Proteomes" id="UP000282613"/>
    </source>
</evidence>
<dbReference type="PANTHER" id="PTHR43143">
    <property type="entry name" value="METALLOPHOSPHOESTERASE, CALCINEURIN SUPERFAMILY"/>
    <property type="match status" value="1"/>
</dbReference>
<reference evidence="4 5" key="2">
    <citation type="submission" date="2018-11" db="EMBL/GenBank/DDBJ databases">
        <authorList>
            <consortium name="Pathogen Informatics"/>
        </authorList>
    </citation>
    <scope>NUCLEOTIDE SEQUENCE [LARGE SCALE GENOMIC DNA]</scope>
</reference>
<proteinExistence type="predicted"/>
<feature type="domain" description="Calcineurin-like phosphoesterase" evidence="2">
    <location>
        <begin position="30"/>
        <end position="238"/>
    </location>
</feature>
<dbReference type="Pfam" id="PF02582">
    <property type="entry name" value="DUF155"/>
    <property type="match status" value="1"/>
</dbReference>
<evidence type="ECO:0000259" key="3">
    <source>
        <dbReference type="Pfam" id="PF02582"/>
    </source>
</evidence>
<dbReference type="InterPro" id="IPR003734">
    <property type="entry name" value="DUF155"/>
</dbReference>
<dbReference type="InterPro" id="IPR051918">
    <property type="entry name" value="STPP_CPPED1"/>
</dbReference>
<dbReference type="Pfam" id="PF00149">
    <property type="entry name" value="Metallophos"/>
    <property type="match status" value="1"/>
</dbReference>
<evidence type="ECO:0000259" key="2">
    <source>
        <dbReference type="Pfam" id="PF00149"/>
    </source>
</evidence>
<dbReference type="AlphaFoldDB" id="A0A0R3W1D6"/>
<reference evidence="6" key="1">
    <citation type="submission" date="2017-02" db="UniProtKB">
        <authorList>
            <consortium name="WormBaseParasite"/>
        </authorList>
    </citation>
    <scope>IDENTIFICATION</scope>
</reference>
<dbReference type="STRING" id="60517.A0A0R3W1D6"/>
<keyword evidence="5" id="KW-1185">Reference proteome</keyword>
<protein>
    <submittedName>
        <fullName evidence="6">Metallophos domain-containing protein</fullName>
    </submittedName>
</protein>
<feature type="domain" description="DUF155" evidence="3">
    <location>
        <begin position="664"/>
        <end position="754"/>
    </location>
</feature>
<accession>A0A0R3W1D6</accession>
<dbReference type="WBParaSite" id="TASK_0000354101-mRNA-1">
    <property type="protein sequence ID" value="TASK_0000354101-mRNA-1"/>
    <property type="gene ID" value="TASK_0000354101"/>
</dbReference>
<feature type="region of interest" description="Disordered" evidence="1">
    <location>
        <begin position="345"/>
        <end position="368"/>
    </location>
</feature>
<evidence type="ECO:0000313" key="6">
    <source>
        <dbReference type="WBParaSite" id="TASK_0000354101-mRNA-1"/>
    </source>
</evidence>
<evidence type="ECO:0000256" key="1">
    <source>
        <dbReference type="SAM" id="MobiDB-lite"/>
    </source>
</evidence>
<gene>
    <name evidence="4" type="ORF">TASK_LOCUS3542</name>
</gene>
<feature type="compositionally biased region" description="Polar residues" evidence="1">
    <location>
        <begin position="359"/>
        <end position="368"/>
    </location>
</feature>
<organism evidence="6">
    <name type="scientific">Taenia asiatica</name>
    <name type="common">Asian tapeworm</name>
    <dbReference type="NCBI Taxonomy" id="60517"/>
    <lineage>
        <taxon>Eukaryota</taxon>
        <taxon>Metazoa</taxon>
        <taxon>Spiralia</taxon>
        <taxon>Lophotrochozoa</taxon>
        <taxon>Platyhelminthes</taxon>
        <taxon>Cestoda</taxon>
        <taxon>Eucestoda</taxon>
        <taxon>Cyclophyllidea</taxon>
        <taxon>Taeniidae</taxon>
        <taxon>Taenia</taxon>
    </lineage>
</organism>
<evidence type="ECO:0000313" key="4">
    <source>
        <dbReference type="EMBL" id="VDK31962.1"/>
    </source>
</evidence>
<sequence>MVSSLISVTNRRFPTNLDANTSDFTFIQLADPQLALLERYGEKRDPPYKWDRELALVDRAISAINMLTAIPKFVVICGDLVDAEPGLPERQEQISDLKSSLEKVSPGIPIFVLPGNHDIGNNPSPADIEDYKSHWGDDYFTFWCGKVKNIVVNSQLYFNHSNCQSEFSDQDGWLDNELSANENKDAENILIFQHIPPFKKSPNEEDDYFNLPKNVREDLLNRYYKAGVRYLFSGHLHYNSGGLWHPQSGSSNAPLEIISSSAVGFQLGYDKPGLRIARVTSTTIIHKYFTFDELEQNPSIADRMALGRASSTASKYSNTSLLPSLRVAHETVRELDILLTTGKSRKPKSQRFAPPVSSHPASTEKPSSEGNLFRVSAYGIGQSINLAQLSSAFDYVAMGYRCLRLPPEATNEILFFATPFDVHDPIKDRDVLVFNGGGGAGGSGEFGGFRRTKPSNRWIRPKANLFLQSEEIIAKIRKGCNGPIAQEAVEFEELIYSFTREYRTSLSPSLSGPTRLDVEDIRLHALPSRSDTAESQKTYEQAVQTLIMEKIAFSDALASSGKSFLPLSYFRDSKSVAEPLRESRSSQTEASSITEVVIEVLHSFGASWWGAIVGQLIPSASVDLQTRSLQGPTSSAGCCGREGEKRRQKPTTHGRIPSFFLFLVKLALLETSFDAVAVQMQPWIDKMQTGLGLLFPMSSVIRKTGELFTLRHLLNISTTISETPDFYWDRSDVEKLFQSLKNALSVRSRTRILNSKLDTCCELTEILANHLQARHSSRLEWMIIVLILIEVIFEVQRSRSGKRSQNDQKGQDR</sequence>
<dbReference type="Gene3D" id="3.60.21.10">
    <property type="match status" value="1"/>
</dbReference>
<dbReference type="InterPro" id="IPR029052">
    <property type="entry name" value="Metallo-depent_PP-like"/>
</dbReference>
<dbReference type="PANTHER" id="PTHR43143:SF1">
    <property type="entry name" value="SERINE_THREONINE-PROTEIN PHOSPHATASE CPPED1"/>
    <property type="match status" value="1"/>
</dbReference>
<dbReference type="GO" id="GO:0016787">
    <property type="term" value="F:hydrolase activity"/>
    <property type="evidence" value="ECO:0007669"/>
    <property type="project" value="InterPro"/>
</dbReference>
<dbReference type="OrthoDB" id="45007at2759"/>
<name>A0A0R3W1D6_TAEAS</name>